<dbReference type="HAMAP" id="MF_00693">
    <property type="entry name" value="Transcrip_reg_TACO1"/>
    <property type="match status" value="1"/>
</dbReference>
<dbReference type="EMBL" id="PCSW01000105">
    <property type="protein sequence ID" value="PIP57373.1"/>
    <property type="molecule type" value="Genomic_DNA"/>
</dbReference>
<dbReference type="InterPro" id="IPR002876">
    <property type="entry name" value="Transcrip_reg_TACO1-like"/>
</dbReference>
<evidence type="ECO:0000313" key="10">
    <source>
        <dbReference type="Proteomes" id="UP000229847"/>
    </source>
</evidence>
<comment type="subcellular location">
    <subcellularLocation>
        <location evidence="6">Cytoplasm</location>
    </subcellularLocation>
</comment>
<sequence>MIKSTRYMSGHSHYSTIKRAKEANDAQRGKIFSKFAREIGIVVREGGGADPAFNYKLRMVLDKARAANMPKENIERALHQVQGKLEALGKITYEGFGPGNISVIVEAATDNKNRTSQEIKNLFERGGGKMAGSGAVSFNFENKGLLVVQKNDKPDEQMLKMIDLGVEDIDETSDGFEVYTQPDKLYEVKGQIESAGFTVISAELYMKPKMFQTVANSDDAKKAIAFIDLLNDHDDVQNVFSNLDIPDNLL</sequence>
<dbReference type="GO" id="GO:0005829">
    <property type="term" value="C:cytosol"/>
    <property type="evidence" value="ECO:0007669"/>
    <property type="project" value="TreeGrafter"/>
</dbReference>
<dbReference type="Pfam" id="PF20772">
    <property type="entry name" value="TACO1_YebC_N"/>
    <property type="match status" value="1"/>
</dbReference>
<organism evidence="9 10">
    <name type="scientific">Candidatus Woesebacteria bacterium CG22_combo_CG10-13_8_21_14_all_39_10</name>
    <dbReference type="NCBI Taxonomy" id="1975059"/>
    <lineage>
        <taxon>Bacteria</taxon>
        <taxon>Candidatus Woeseibacteriota</taxon>
    </lineage>
</organism>
<comment type="similarity">
    <text evidence="1 6">Belongs to the TACO1 family.</text>
</comment>
<evidence type="ECO:0000259" key="8">
    <source>
        <dbReference type="Pfam" id="PF20772"/>
    </source>
</evidence>
<gene>
    <name evidence="9" type="ORF">COX03_03510</name>
</gene>
<keyword evidence="3 6" id="KW-0805">Transcription regulation</keyword>
<keyword evidence="2 6" id="KW-0963">Cytoplasm</keyword>
<accession>A0A2H0BI72</accession>
<dbReference type="PANTHER" id="PTHR12532:SF6">
    <property type="entry name" value="TRANSCRIPTIONAL REGULATORY PROTEIN YEBC-RELATED"/>
    <property type="match status" value="1"/>
</dbReference>
<proteinExistence type="inferred from homology"/>
<evidence type="ECO:0000313" key="9">
    <source>
        <dbReference type="EMBL" id="PIP57373.1"/>
    </source>
</evidence>
<comment type="caution">
    <text evidence="9">The sequence shown here is derived from an EMBL/GenBank/DDBJ whole genome shotgun (WGS) entry which is preliminary data.</text>
</comment>
<reference evidence="9 10" key="1">
    <citation type="submission" date="2017-09" db="EMBL/GenBank/DDBJ databases">
        <title>Depth-based differentiation of microbial function through sediment-hosted aquifers and enrichment of novel symbionts in the deep terrestrial subsurface.</title>
        <authorList>
            <person name="Probst A.J."/>
            <person name="Ladd B."/>
            <person name="Jarett J.K."/>
            <person name="Geller-Mcgrath D.E."/>
            <person name="Sieber C.M."/>
            <person name="Emerson J.B."/>
            <person name="Anantharaman K."/>
            <person name="Thomas B.C."/>
            <person name="Malmstrom R."/>
            <person name="Stieglmeier M."/>
            <person name="Klingl A."/>
            <person name="Woyke T."/>
            <person name="Ryan C.M."/>
            <person name="Banfield J.F."/>
        </authorList>
    </citation>
    <scope>NUCLEOTIDE SEQUENCE [LARGE SCALE GENOMIC DNA]</scope>
    <source>
        <strain evidence="9">CG22_combo_CG10-13_8_21_14_all_39_10</strain>
    </source>
</reference>
<evidence type="ECO:0000259" key="7">
    <source>
        <dbReference type="Pfam" id="PF01709"/>
    </source>
</evidence>
<protein>
    <recommendedName>
        <fullName evidence="6">Probable transcriptional regulatory protein COX03_03510</fullName>
    </recommendedName>
</protein>
<dbReference type="Pfam" id="PF01709">
    <property type="entry name" value="Transcrip_reg"/>
    <property type="match status" value="1"/>
</dbReference>
<dbReference type="FunFam" id="1.10.10.200:FF:000002">
    <property type="entry name" value="Probable transcriptional regulatory protein CLM62_37755"/>
    <property type="match status" value="1"/>
</dbReference>
<dbReference type="Proteomes" id="UP000229847">
    <property type="component" value="Unassembled WGS sequence"/>
</dbReference>
<dbReference type="GO" id="GO:0003677">
    <property type="term" value="F:DNA binding"/>
    <property type="evidence" value="ECO:0007669"/>
    <property type="project" value="UniProtKB-UniRule"/>
</dbReference>
<dbReference type="InterPro" id="IPR026564">
    <property type="entry name" value="Transcrip_reg_TACO1-like_dom3"/>
</dbReference>
<dbReference type="Gene3D" id="1.10.10.200">
    <property type="match status" value="1"/>
</dbReference>
<evidence type="ECO:0000256" key="1">
    <source>
        <dbReference type="ARBA" id="ARBA00008724"/>
    </source>
</evidence>
<name>A0A2H0BI72_9BACT</name>
<dbReference type="InterPro" id="IPR048300">
    <property type="entry name" value="TACO1_YebC-like_2nd/3rd_dom"/>
</dbReference>
<dbReference type="InterPro" id="IPR029072">
    <property type="entry name" value="YebC-like"/>
</dbReference>
<evidence type="ECO:0000256" key="6">
    <source>
        <dbReference type="HAMAP-Rule" id="MF_00693"/>
    </source>
</evidence>
<dbReference type="InterPro" id="IPR049083">
    <property type="entry name" value="TACO1_YebC_N"/>
</dbReference>
<keyword evidence="4 6" id="KW-0238">DNA-binding</keyword>
<evidence type="ECO:0000256" key="4">
    <source>
        <dbReference type="ARBA" id="ARBA00023125"/>
    </source>
</evidence>
<dbReference type="InterPro" id="IPR017856">
    <property type="entry name" value="Integrase-like_N"/>
</dbReference>
<evidence type="ECO:0000256" key="5">
    <source>
        <dbReference type="ARBA" id="ARBA00023163"/>
    </source>
</evidence>
<evidence type="ECO:0000256" key="3">
    <source>
        <dbReference type="ARBA" id="ARBA00023015"/>
    </source>
</evidence>
<dbReference type="NCBIfam" id="TIGR01033">
    <property type="entry name" value="YebC/PmpR family DNA-binding transcriptional regulator"/>
    <property type="match status" value="1"/>
</dbReference>
<feature type="domain" description="TACO1/YebC-like N-terminal" evidence="8">
    <location>
        <begin position="12"/>
        <end position="84"/>
    </location>
</feature>
<dbReference type="GO" id="GO:0006355">
    <property type="term" value="P:regulation of DNA-templated transcription"/>
    <property type="evidence" value="ECO:0007669"/>
    <property type="project" value="UniProtKB-UniRule"/>
</dbReference>
<evidence type="ECO:0000256" key="2">
    <source>
        <dbReference type="ARBA" id="ARBA00022490"/>
    </source>
</evidence>
<dbReference type="AlphaFoldDB" id="A0A2H0BI72"/>
<dbReference type="NCBIfam" id="NF001030">
    <property type="entry name" value="PRK00110.1"/>
    <property type="match status" value="1"/>
</dbReference>
<keyword evidence="5 6" id="KW-0804">Transcription</keyword>
<dbReference type="Gene3D" id="3.30.70.980">
    <property type="match status" value="2"/>
</dbReference>
<dbReference type="SUPFAM" id="SSF75625">
    <property type="entry name" value="YebC-like"/>
    <property type="match status" value="1"/>
</dbReference>
<dbReference type="NCBIfam" id="NF009044">
    <property type="entry name" value="PRK12378.1"/>
    <property type="match status" value="1"/>
</dbReference>
<feature type="domain" description="TACO1/YebC-like second and third" evidence="7">
    <location>
        <begin position="90"/>
        <end position="243"/>
    </location>
</feature>
<dbReference type="PANTHER" id="PTHR12532">
    <property type="entry name" value="TRANSLATIONAL ACTIVATOR OF CYTOCHROME C OXIDASE 1"/>
    <property type="match status" value="1"/>
</dbReference>